<sequence>MQNLIVFLTVLWVISFISQRCDLILIRNGHKFLVFMSSMIGTPVHELSHAIACLLFKHKITKIEMFSPKPNGQLGVVEHSYNPMSFYQKVGLFFIGIAPVIGGALFVKFISSTVWPGVDFDLLMDRVLRNIHQYGLLEGISNYMYWTKELHSHLFSVNGSLYLLWGFAMLSTLKHIFPSRSDIKGALLGIPTCAALCYTAWLVNPAWVSSSVSNALKYLISVLCSFGCLLIFFQLVMVLVSTCIKRISTCSNQQ</sequence>
<gene>
    <name evidence="2" type="ORF">H735_09710</name>
</gene>
<feature type="transmembrane region" description="Helical" evidence="1">
    <location>
        <begin position="90"/>
        <end position="110"/>
    </location>
</feature>
<organism evidence="2 3">
    <name type="scientific">Vibrio owensii CAIM 1854 = LMG 25443</name>
    <dbReference type="NCBI Taxonomy" id="1229493"/>
    <lineage>
        <taxon>Bacteria</taxon>
        <taxon>Pseudomonadati</taxon>
        <taxon>Pseudomonadota</taxon>
        <taxon>Gammaproteobacteria</taxon>
        <taxon>Vibrionales</taxon>
        <taxon>Vibrionaceae</taxon>
        <taxon>Vibrio</taxon>
    </lineage>
</organism>
<accession>A0A0C1WA57</accession>
<comment type="caution">
    <text evidence="2">The sequence shown here is derived from an EMBL/GenBank/DDBJ whole genome shotgun (WGS) entry which is preliminary data.</text>
</comment>
<keyword evidence="1" id="KW-1133">Transmembrane helix</keyword>
<protein>
    <submittedName>
        <fullName evidence="2">Uncharacterized protein</fullName>
    </submittedName>
</protein>
<evidence type="ECO:0000313" key="2">
    <source>
        <dbReference type="EMBL" id="KIF53197.1"/>
    </source>
</evidence>
<keyword evidence="1" id="KW-0812">Transmembrane</keyword>
<proteinExistence type="predicted"/>
<dbReference type="Proteomes" id="UP000031586">
    <property type="component" value="Unassembled WGS sequence"/>
</dbReference>
<feature type="transmembrane region" description="Helical" evidence="1">
    <location>
        <begin position="185"/>
        <end position="203"/>
    </location>
</feature>
<dbReference type="RefSeq" id="WP_020194384.1">
    <property type="nucleotide sequence ID" value="NZ_BAOH01000005.1"/>
</dbReference>
<keyword evidence="1" id="KW-0472">Membrane</keyword>
<evidence type="ECO:0000256" key="1">
    <source>
        <dbReference type="SAM" id="Phobius"/>
    </source>
</evidence>
<dbReference type="AlphaFoldDB" id="A0A0C1WA57"/>
<dbReference type="EMBL" id="JPRD01000015">
    <property type="protein sequence ID" value="KIF53197.1"/>
    <property type="molecule type" value="Genomic_DNA"/>
</dbReference>
<evidence type="ECO:0000313" key="3">
    <source>
        <dbReference type="Proteomes" id="UP000031586"/>
    </source>
</evidence>
<dbReference type="PATRIC" id="fig|1229493.5.peg.1028"/>
<feature type="transmembrane region" description="Helical" evidence="1">
    <location>
        <begin position="215"/>
        <end position="240"/>
    </location>
</feature>
<name>A0A0C1WA57_9VIBR</name>
<feature type="transmembrane region" description="Helical" evidence="1">
    <location>
        <begin position="153"/>
        <end position="173"/>
    </location>
</feature>
<reference evidence="2 3" key="1">
    <citation type="submission" date="2014-07" db="EMBL/GenBank/DDBJ databases">
        <title>Unique and conserved regions in Vibrio harveyi and related species in comparison with the shrimp pathogen Vibrio harveyi CAIM 1792.</title>
        <authorList>
            <person name="Espinoza-Valles I."/>
            <person name="Vora G."/>
            <person name="Leekitcharoenphon P."/>
            <person name="Ussery D."/>
            <person name="Hoj L."/>
            <person name="Gomez-Gil B."/>
        </authorList>
    </citation>
    <scope>NUCLEOTIDE SEQUENCE [LARGE SCALE GENOMIC DNA]</scope>
    <source>
        <strain evidence="3">CAIM 1854 / LMG 25443</strain>
    </source>
</reference>